<protein>
    <submittedName>
        <fullName evidence="5">G-type lectin S-receptor-like serine/threonine-protein kinase</fullName>
    </submittedName>
</protein>
<accession>A0ABD0ZAE3</accession>
<organism evidence="5 7">
    <name type="scientific">Cardamine amara subsp. amara</name>
    <dbReference type="NCBI Taxonomy" id="228776"/>
    <lineage>
        <taxon>Eukaryota</taxon>
        <taxon>Viridiplantae</taxon>
        <taxon>Streptophyta</taxon>
        <taxon>Embryophyta</taxon>
        <taxon>Tracheophyta</taxon>
        <taxon>Spermatophyta</taxon>
        <taxon>Magnoliopsida</taxon>
        <taxon>eudicotyledons</taxon>
        <taxon>Gunneridae</taxon>
        <taxon>Pentapetalae</taxon>
        <taxon>rosids</taxon>
        <taxon>malvids</taxon>
        <taxon>Brassicales</taxon>
        <taxon>Brassicaceae</taxon>
        <taxon>Cardamineae</taxon>
        <taxon>Cardamine</taxon>
    </lineage>
</organism>
<dbReference type="PANTHER" id="PTHR32444:SF247">
    <property type="entry name" value="OS01G0958200 PROTEIN"/>
    <property type="match status" value="1"/>
</dbReference>
<dbReference type="AlphaFoldDB" id="A0ABD0ZAE3"/>
<evidence type="ECO:0000313" key="7">
    <source>
        <dbReference type="Proteomes" id="UP001558713"/>
    </source>
</evidence>
<keyword evidence="1" id="KW-0732">Signal</keyword>
<dbReference type="Proteomes" id="UP001558713">
    <property type="component" value="Unassembled WGS sequence"/>
</dbReference>
<dbReference type="InterPro" id="IPR036426">
    <property type="entry name" value="Bulb-type_lectin_dom_sf"/>
</dbReference>
<dbReference type="Pfam" id="PF00954">
    <property type="entry name" value="S_locus_glycop"/>
    <property type="match status" value="1"/>
</dbReference>
<keyword evidence="3" id="KW-0325">Glycoprotein</keyword>
<evidence type="ECO:0000256" key="2">
    <source>
        <dbReference type="ARBA" id="ARBA00023157"/>
    </source>
</evidence>
<dbReference type="PROSITE" id="PS50927">
    <property type="entry name" value="BULB_LECTIN"/>
    <property type="match status" value="1"/>
</dbReference>
<dbReference type="InterPro" id="IPR001480">
    <property type="entry name" value="Bulb-type_lectin_dom"/>
</dbReference>
<sequence length="160" mass="17905">MVFMSWGSSILITPKTSMLESGSRVIIPMVVLWVANREKPVTDSAAMEVFCYLMENMALCDPVEKLLHLTGNLIVLDNISGNTLWQSFDNPGDTQAFTPQVQSQAFTMKGSAPYWRSSPWAKTRFTGIPIMDETFTNPFSLQQDSNGSGFISYLNRNFMA</sequence>
<name>A0ABD0ZAE3_CARAN</name>
<dbReference type="SUPFAM" id="SSF51110">
    <property type="entry name" value="alpha-D-mannose-specific plant lectins"/>
    <property type="match status" value="1"/>
</dbReference>
<gene>
    <name evidence="5" type="ORF">V5N11_025819</name>
    <name evidence="6" type="ORF">V5N11_025822</name>
</gene>
<keyword evidence="2" id="KW-1015">Disulfide bond</keyword>
<dbReference type="EMBL" id="JBANAX010000846">
    <property type="protein sequence ID" value="KAL1191666.1"/>
    <property type="molecule type" value="Genomic_DNA"/>
</dbReference>
<evidence type="ECO:0000256" key="1">
    <source>
        <dbReference type="ARBA" id="ARBA00022729"/>
    </source>
</evidence>
<evidence type="ECO:0000313" key="5">
    <source>
        <dbReference type="EMBL" id="KAL1191666.1"/>
    </source>
</evidence>
<evidence type="ECO:0000259" key="4">
    <source>
        <dbReference type="PROSITE" id="PS50927"/>
    </source>
</evidence>
<dbReference type="PANTHER" id="PTHR32444">
    <property type="entry name" value="BULB-TYPE LECTIN DOMAIN-CONTAINING PROTEIN"/>
    <property type="match status" value="1"/>
</dbReference>
<feature type="domain" description="Bulb-type lectin" evidence="4">
    <location>
        <begin position="1"/>
        <end position="127"/>
    </location>
</feature>
<proteinExistence type="predicted"/>
<dbReference type="EMBL" id="JBANAX010000846">
    <property type="protein sequence ID" value="KAL1191669.1"/>
    <property type="molecule type" value="Genomic_DNA"/>
</dbReference>
<evidence type="ECO:0000256" key="3">
    <source>
        <dbReference type="ARBA" id="ARBA00023180"/>
    </source>
</evidence>
<reference evidence="5 7" key="1">
    <citation type="submission" date="2024-04" db="EMBL/GenBank/DDBJ databases">
        <title>Genome assembly C_amara_ONT_v2.</title>
        <authorList>
            <person name="Yant L."/>
            <person name="Moore C."/>
            <person name="Slenker M."/>
        </authorList>
    </citation>
    <scope>NUCLEOTIDE SEQUENCE [LARGE SCALE GENOMIC DNA]</scope>
    <source>
        <tissue evidence="5">Leaf</tissue>
    </source>
</reference>
<evidence type="ECO:0000313" key="6">
    <source>
        <dbReference type="EMBL" id="KAL1191669.1"/>
    </source>
</evidence>
<dbReference type="InterPro" id="IPR000858">
    <property type="entry name" value="S_locus_glycoprot_dom"/>
</dbReference>
<comment type="caution">
    <text evidence="5">The sequence shown here is derived from an EMBL/GenBank/DDBJ whole genome shotgun (WGS) entry which is preliminary data.</text>
</comment>
<keyword evidence="7" id="KW-1185">Reference proteome</keyword>